<protein>
    <recommendedName>
        <fullName evidence="1">Thoeris anti-defense 2-like domain-containing protein</fullName>
    </recommendedName>
</protein>
<name>A0A6J5L428_9CAUD</name>
<dbReference type="Pfam" id="PF11195">
    <property type="entry name" value="Tad2-like"/>
    <property type="match status" value="1"/>
</dbReference>
<gene>
    <name evidence="2" type="ORF">UFOVP100_44</name>
</gene>
<evidence type="ECO:0000313" key="2">
    <source>
        <dbReference type="EMBL" id="CAB4128575.1"/>
    </source>
</evidence>
<sequence>MLFEEALSHLKARVPLYRKGWDPQDGYVVLMPGMSHVWKIVLQPAPNAGNYIFSVADLSADDWAVYIEPKLPIEASIAVEAESEKAA</sequence>
<reference evidence="2" key="1">
    <citation type="submission" date="2020-04" db="EMBL/GenBank/DDBJ databases">
        <authorList>
            <person name="Chiriac C."/>
            <person name="Salcher M."/>
            <person name="Ghai R."/>
            <person name="Kavagutti S V."/>
        </authorList>
    </citation>
    <scope>NUCLEOTIDE SEQUENCE</scope>
</reference>
<evidence type="ECO:0000259" key="1">
    <source>
        <dbReference type="Pfam" id="PF11195"/>
    </source>
</evidence>
<accession>A0A6J5L428</accession>
<dbReference type="InterPro" id="IPR021361">
    <property type="entry name" value="Tad2-like_dom"/>
</dbReference>
<organism evidence="2">
    <name type="scientific">uncultured Caudovirales phage</name>
    <dbReference type="NCBI Taxonomy" id="2100421"/>
    <lineage>
        <taxon>Viruses</taxon>
        <taxon>Duplodnaviria</taxon>
        <taxon>Heunggongvirae</taxon>
        <taxon>Uroviricota</taxon>
        <taxon>Caudoviricetes</taxon>
        <taxon>Peduoviridae</taxon>
        <taxon>Maltschvirus</taxon>
        <taxon>Maltschvirus maltsch</taxon>
    </lineage>
</organism>
<dbReference type="EMBL" id="LR796229">
    <property type="protein sequence ID" value="CAB4128575.1"/>
    <property type="molecule type" value="Genomic_DNA"/>
</dbReference>
<feature type="domain" description="Thoeris anti-defense 2-like" evidence="1">
    <location>
        <begin position="1"/>
        <end position="65"/>
    </location>
</feature>
<proteinExistence type="predicted"/>